<dbReference type="PANTHER" id="PTHR35342:SF5">
    <property type="entry name" value="TRICARBOXYLIC TRANSPORT PROTEIN"/>
    <property type="match status" value="1"/>
</dbReference>
<dbReference type="Proteomes" id="UP000468735">
    <property type="component" value="Unassembled WGS sequence"/>
</dbReference>
<accession>A0A6H9Z311</accession>
<dbReference type="Pfam" id="PF01970">
    <property type="entry name" value="TctA"/>
    <property type="match status" value="1"/>
</dbReference>
<feature type="transmembrane region" description="Helical" evidence="1">
    <location>
        <begin position="389"/>
        <end position="407"/>
    </location>
</feature>
<feature type="transmembrane region" description="Helical" evidence="1">
    <location>
        <begin position="413"/>
        <end position="442"/>
    </location>
</feature>
<keyword evidence="1" id="KW-0472">Membrane</keyword>
<keyword evidence="1" id="KW-1133">Transmembrane helix</keyword>
<keyword evidence="1" id="KW-0812">Transmembrane</keyword>
<dbReference type="EMBL" id="WBMT01000002">
    <property type="protein sequence ID" value="KAB2351431.1"/>
    <property type="molecule type" value="Genomic_DNA"/>
</dbReference>
<feature type="transmembrane region" description="Helical" evidence="1">
    <location>
        <begin position="207"/>
        <end position="224"/>
    </location>
</feature>
<feature type="domain" description="DUF112" evidence="2">
    <location>
        <begin position="20"/>
        <end position="437"/>
    </location>
</feature>
<sequence>MGDLGNLLDGFAHVATPTNLLMAFLGVLIGTAVGVLPGIGPAMTVALLLPVTYGMGPVQAFIMFAGIYYGGMYGGSTTSILLNTPGESSSVVTAIEGNKMAKAGRAAQALATAAIGSFVAGTIATVLLVVVTPLVVRFAVSLGAPDYFAIMLLAFVAVSAVLGSSRLRGLVSLLVGLVIALIGIDGVSGQQRLTFGVPQLADGLDVVVVAVGIFAVGEALWVAAHLRRKTGEVIPVGRAWMGREDWRRSWRPWLRGTALGFPFGAVPAGGAEIPTFLSYATEKKLAKHHDEFGNGAIEGVAGPEAANNASAAGTLVPMLAIGLPTTAVSAVMLAAFESHGIQPGPLLFDRQPELVWTLIASLFVGNLMLLALNLPLAPLWAKLLRVPRPYLYAGILFFASMGAYAVNSQPFDLFILLVLGLLGFGMRRFGFPVLPLIVGVILGPRAELQGRRALQLSGGDLSGLLGGPVSYTVYGLIVLLLAWPLIRLVLRKANS</sequence>
<proteinExistence type="predicted"/>
<feature type="transmembrane region" description="Helical" evidence="1">
    <location>
        <begin position="147"/>
        <end position="163"/>
    </location>
</feature>
<name>A0A6H9Z311_9ACTN</name>
<dbReference type="InterPro" id="IPR002823">
    <property type="entry name" value="DUF112_TM"/>
</dbReference>
<feature type="transmembrane region" description="Helical" evidence="1">
    <location>
        <begin position="109"/>
        <end position="135"/>
    </location>
</feature>
<gene>
    <name evidence="3" type="ORF">F8566_04050</name>
</gene>
<evidence type="ECO:0000256" key="1">
    <source>
        <dbReference type="SAM" id="Phobius"/>
    </source>
</evidence>
<evidence type="ECO:0000313" key="4">
    <source>
        <dbReference type="Proteomes" id="UP000468735"/>
    </source>
</evidence>
<keyword evidence="4" id="KW-1185">Reference proteome</keyword>
<evidence type="ECO:0000313" key="3">
    <source>
        <dbReference type="EMBL" id="KAB2351431.1"/>
    </source>
</evidence>
<dbReference type="PANTHER" id="PTHR35342">
    <property type="entry name" value="TRICARBOXYLIC TRANSPORT PROTEIN"/>
    <property type="match status" value="1"/>
</dbReference>
<dbReference type="AlphaFoldDB" id="A0A6H9Z311"/>
<comment type="caution">
    <text evidence="3">The sequence shown here is derived from an EMBL/GenBank/DDBJ whole genome shotgun (WGS) entry which is preliminary data.</text>
</comment>
<feature type="transmembrane region" description="Helical" evidence="1">
    <location>
        <begin position="20"/>
        <end position="39"/>
    </location>
</feature>
<evidence type="ECO:0000259" key="2">
    <source>
        <dbReference type="Pfam" id="PF01970"/>
    </source>
</evidence>
<feature type="transmembrane region" description="Helical" evidence="1">
    <location>
        <begin position="356"/>
        <end position="377"/>
    </location>
</feature>
<reference evidence="3 4" key="1">
    <citation type="submission" date="2019-09" db="EMBL/GenBank/DDBJ databases">
        <title>Actinomadura physcomitrii sp. nov., a novel actinomycete isolated from moss [Physcomitrium sphaericum (Ludw) Fuernr].</title>
        <authorList>
            <person name="Zhuang X."/>
            <person name="Liu C."/>
        </authorList>
    </citation>
    <scope>NUCLEOTIDE SEQUENCE [LARGE SCALE GENOMIC DNA]</scope>
    <source>
        <strain evidence="3 4">HMC1</strain>
    </source>
</reference>
<dbReference type="OrthoDB" id="9781349at2"/>
<feature type="transmembrane region" description="Helical" evidence="1">
    <location>
        <begin position="170"/>
        <end position="187"/>
    </location>
</feature>
<protein>
    <submittedName>
        <fullName evidence="3">Tripartite tricarboxylate transporter permease</fullName>
    </submittedName>
</protein>
<dbReference type="RefSeq" id="WP_151558164.1">
    <property type="nucleotide sequence ID" value="NZ_WBMT01000002.1"/>
</dbReference>
<feature type="transmembrane region" description="Helical" evidence="1">
    <location>
        <begin position="463"/>
        <end position="486"/>
    </location>
</feature>
<feature type="transmembrane region" description="Helical" evidence="1">
    <location>
        <begin position="315"/>
        <end position="336"/>
    </location>
</feature>
<organism evidence="3 4">
    <name type="scientific">Actinomadura rudentiformis</name>
    <dbReference type="NCBI Taxonomy" id="359158"/>
    <lineage>
        <taxon>Bacteria</taxon>
        <taxon>Bacillati</taxon>
        <taxon>Actinomycetota</taxon>
        <taxon>Actinomycetes</taxon>
        <taxon>Streptosporangiales</taxon>
        <taxon>Thermomonosporaceae</taxon>
        <taxon>Actinomadura</taxon>
    </lineage>
</organism>
<feature type="transmembrane region" description="Helical" evidence="1">
    <location>
        <begin position="45"/>
        <end position="69"/>
    </location>
</feature>